<evidence type="ECO:0000256" key="15">
    <source>
        <dbReference type="ARBA" id="ARBA00023128"/>
    </source>
</evidence>
<evidence type="ECO:0000256" key="7">
    <source>
        <dbReference type="ARBA" id="ARBA00022660"/>
    </source>
</evidence>
<keyword evidence="6" id="KW-0813">Transport</keyword>
<keyword evidence="15 18" id="KW-0496">Mitochondrion</keyword>
<evidence type="ECO:0000256" key="17">
    <source>
        <dbReference type="ARBA" id="ARBA00049551"/>
    </source>
</evidence>
<evidence type="ECO:0000256" key="10">
    <source>
        <dbReference type="ARBA" id="ARBA00022967"/>
    </source>
</evidence>
<evidence type="ECO:0000256" key="9">
    <source>
        <dbReference type="ARBA" id="ARBA00022792"/>
    </source>
</evidence>
<evidence type="ECO:0000256" key="1">
    <source>
        <dbReference type="ARBA" id="ARBA00003257"/>
    </source>
</evidence>
<evidence type="ECO:0000256" key="16">
    <source>
        <dbReference type="ARBA" id="ARBA00023136"/>
    </source>
</evidence>
<comment type="catalytic activity">
    <reaction evidence="17 18">
        <text>a ubiquinone + NADH + 5 H(+)(in) = a ubiquinol + NAD(+) + 4 H(+)(out)</text>
        <dbReference type="Rhea" id="RHEA:29091"/>
        <dbReference type="Rhea" id="RHEA-COMP:9565"/>
        <dbReference type="Rhea" id="RHEA-COMP:9566"/>
        <dbReference type="ChEBI" id="CHEBI:15378"/>
        <dbReference type="ChEBI" id="CHEBI:16389"/>
        <dbReference type="ChEBI" id="CHEBI:17976"/>
        <dbReference type="ChEBI" id="CHEBI:57540"/>
        <dbReference type="ChEBI" id="CHEBI:57945"/>
        <dbReference type="EC" id="7.1.1.2"/>
    </reaction>
</comment>
<evidence type="ECO:0000256" key="6">
    <source>
        <dbReference type="ARBA" id="ARBA00022448"/>
    </source>
</evidence>
<organism evidence="20">
    <name type="scientific">Philodromus sp</name>
    <dbReference type="NCBI Taxonomy" id="2975155"/>
    <lineage>
        <taxon>Eukaryota</taxon>
        <taxon>Metazoa</taxon>
        <taxon>Ecdysozoa</taxon>
        <taxon>Arthropoda</taxon>
        <taxon>Chelicerata</taxon>
        <taxon>Arachnida</taxon>
        <taxon>Araneae</taxon>
        <taxon>Araneomorphae</taxon>
        <taxon>Entelegynae</taxon>
        <taxon>Dionycha</taxon>
        <taxon>Philodromidae</taxon>
        <taxon>Philodromus</taxon>
    </lineage>
</organism>
<evidence type="ECO:0000256" key="12">
    <source>
        <dbReference type="ARBA" id="ARBA00022989"/>
    </source>
</evidence>
<gene>
    <name evidence="20" type="primary">ND2</name>
</gene>
<keyword evidence="9 18" id="KW-0999">Mitochondrion inner membrane</keyword>
<evidence type="ECO:0000256" key="2">
    <source>
        <dbReference type="ARBA" id="ARBA00004448"/>
    </source>
</evidence>
<evidence type="ECO:0000256" key="3">
    <source>
        <dbReference type="ARBA" id="ARBA00007012"/>
    </source>
</evidence>
<keyword evidence="13 18" id="KW-0520">NAD</keyword>
<comment type="function">
    <text evidence="1">Core subunit of the mitochondrial membrane respiratory chain NADH dehydrogenase (Complex I) that is believed to belong to the minimal assembly required for catalysis. Complex I functions in the transfer of electrons from NADH to the respiratory chain. The immediate electron acceptor for the enzyme is believed to be ubiquinone.</text>
</comment>
<dbReference type="GO" id="GO:0008137">
    <property type="term" value="F:NADH dehydrogenase (ubiquinone) activity"/>
    <property type="evidence" value="ECO:0007669"/>
    <property type="project" value="UniProtKB-EC"/>
</dbReference>
<accession>A0A977LJ30</accession>
<feature type="transmembrane region" description="Helical" evidence="18">
    <location>
        <begin position="133"/>
        <end position="151"/>
    </location>
</feature>
<feature type="transmembrane region" description="Helical" evidence="18">
    <location>
        <begin position="106"/>
        <end position="127"/>
    </location>
</feature>
<keyword evidence="8 18" id="KW-0812">Transmembrane</keyword>
<evidence type="ECO:0000256" key="8">
    <source>
        <dbReference type="ARBA" id="ARBA00022692"/>
    </source>
</evidence>
<evidence type="ECO:0000256" key="18">
    <source>
        <dbReference type="RuleBase" id="RU003403"/>
    </source>
</evidence>
<name>A0A977LJ30_9ARAC</name>
<evidence type="ECO:0000256" key="5">
    <source>
        <dbReference type="ARBA" id="ARBA00021008"/>
    </source>
</evidence>
<dbReference type="AlphaFoldDB" id="A0A977LJ30"/>
<keyword evidence="14 18" id="KW-0830">Ubiquinone</keyword>
<feature type="transmembrane region" description="Helical" evidence="18">
    <location>
        <begin position="181"/>
        <end position="204"/>
    </location>
</feature>
<dbReference type="EMBL" id="MZ507571">
    <property type="protein sequence ID" value="UXF58255.1"/>
    <property type="molecule type" value="Genomic_DNA"/>
</dbReference>
<sequence length="317" mass="37811">MPSFFLFILIYFLSFMYVLCIDDWILVWFGMELNMMSYIVLIYKRYSILVMESCLKYFIIQSLGSAIFLMMIYSNFIEVSLVSFILSYKLGVGPFYYWFPSLCSGLNWIACFYLMTIQKIIPLFLLSMFTNKFMWFIIIISLLVGIFGAFNQVDIKQLLAYSSIHHVGWIMYLFYSKDMLWMWYLLIYFMILMNIFIFLMKYDIFIISILMSCKNIFWFMVGILSLGGLPPFLGFFLKWIAFYYIIDVSLLIMVFLIFISVGMLYIYMRMLYDMLMLNSINMGFLSQHASQSWIFMFDCLNMFGFVLGIMLSLLIMM</sequence>
<dbReference type="Pfam" id="PF00361">
    <property type="entry name" value="Proton_antipo_M"/>
    <property type="match status" value="1"/>
</dbReference>
<feature type="transmembrane region" description="Helical" evidence="18">
    <location>
        <begin position="293"/>
        <end position="316"/>
    </location>
</feature>
<dbReference type="InterPro" id="IPR001750">
    <property type="entry name" value="ND/Mrp_TM"/>
</dbReference>
<feature type="transmembrane region" description="Helical" evidence="18">
    <location>
        <begin position="6"/>
        <end position="29"/>
    </location>
</feature>
<evidence type="ECO:0000256" key="11">
    <source>
        <dbReference type="ARBA" id="ARBA00022982"/>
    </source>
</evidence>
<evidence type="ECO:0000259" key="19">
    <source>
        <dbReference type="Pfam" id="PF00361"/>
    </source>
</evidence>
<reference evidence="20" key="1">
    <citation type="submission" date="2021-07" db="EMBL/GenBank/DDBJ databases">
        <authorList>
            <person name="Yuan M.L."/>
            <person name="Li M."/>
        </authorList>
    </citation>
    <scope>NUCLEOTIDE SEQUENCE</scope>
</reference>
<dbReference type="PRINTS" id="PR01436">
    <property type="entry name" value="NADHDHGNASE2"/>
</dbReference>
<keyword evidence="12 18" id="KW-1133">Transmembrane helix</keyword>
<comment type="similarity">
    <text evidence="3 18">Belongs to the complex I subunit 2 family.</text>
</comment>
<geneLocation type="mitochondrion" evidence="20"/>
<keyword evidence="10 18" id="KW-1278">Translocase</keyword>
<comment type="function">
    <text evidence="18">Core subunit of the mitochondrial membrane respiratory chain NADH dehydrogenase (Complex I) which catalyzes electron transfer from NADH through the respiratory chain, using ubiquinone as an electron acceptor. Essential for the catalytic activity and assembly of complex I.</text>
</comment>
<feature type="transmembrane region" description="Helical" evidence="18">
    <location>
        <begin position="158"/>
        <end position="175"/>
    </location>
</feature>
<dbReference type="GO" id="GO:0005743">
    <property type="term" value="C:mitochondrial inner membrane"/>
    <property type="evidence" value="ECO:0007669"/>
    <property type="project" value="UniProtKB-SubCell"/>
</dbReference>
<protein>
    <recommendedName>
        <fullName evidence="5 18">NADH-ubiquinone oxidoreductase chain 2</fullName>
        <ecNumber evidence="4 18">7.1.1.2</ecNumber>
    </recommendedName>
</protein>
<feature type="transmembrane region" description="Helical" evidence="18">
    <location>
        <begin position="216"/>
        <end position="236"/>
    </location>
</feature>
<keyword evidence="7 18" id="KW-0679">Respiratory chain</keyword>
<evidence type="ECO:0000256" key="13">
    <source>
        <dbReference type="ARBA" id="ARBA00023027"/>
    </source>
</evidence>
<dbReference type="InterPro" id="IPR003917">
    <property type="entry name" value="NADH_UbQ_OxRdtase_chain2"/>
</dbReference>
<feature type="transmembrane region" description="Helical" evidence="18">
    <location>
        <begin position="242"/>
        <end position="272"/>
    </location>
</feature>
<dbReference type="PANTHER" id="PTHR46552:SF1">
    <property type="entry name" value="NADH-UBIQUINONE OXIDOREDUCTASE CHAIN 2"/>
    <property type="match status" value="1"/>
</dbReference>
<dbReference type="InterPro" id="IPR050175">
    <property type="entry name" value="Complex_I_Subunit_2"/>
</dbReference>
<proteinExistence type="inferred from homology"/>
<dbReference type="GO" id="GO:0006120">
    <property type="term" value="P:mitochondrial electron transport, NADH to ubiquinone"/>
    <property type="evidence" value="ECO:0007669"/>
    <property type="project" value="InterPro"/>
</dbReference>
<dbReference type="PANTHER" id="PTHR46552">
    <property type="entry name" value="NADH-UBIQUINONE OXIDOREDUCTASE CHAIN 2"/>
    <property type="match status" value="1"/>
</dbReference>
<dbReference type="EC" id="7.1.1.2" evidence="4 18"/>
<comment type="subcellular location">
    <subcellularLocation>
        <location evidence="2 18">Mitochondrion inner membrane</location>
        <topology evidence="2 18">Multi-pass membrane protein</topology>
    </subcellularLocation>
</comment>
<feature type="domain" description="NADH:quinone oxidoreductase/Mrp antiporter transmembrane" evidence="19">
    <location>
        <begin position="83"/>
        <end position="261"/>
    </location>
</feature>
<keyword evidence="11 18" id="KW-0249">Electron transport</keyword>
<keyword evidence="16 18" id="KW-0472">Membrane</keyword>
<evidence type="ECO:0000256" key="14">
    <source>
        <dbReference type="ARBA" id="ARBA00023075"/>
    </source>
</evidence>
<evidence type="ECO:0000256" key="4">
    <source>
        <dbReference type="ARBA" id="ARBA00012944"/>
    </source>
</evidence>
<evidence type="ECO:0000313" key="20">
    <source>
        <dbReference type="EMBL" id="UXF58255.1"/>
    </source>
</evidence>